<evidence type="ECO:0000313" key="2">
    <source>
        <dbReference type="Proteomes" id="UP000176634"/>
    </source>
</evidence>
<accession>A0A1F6P946</accession>
<comment type="caution">
    <text evidence="1">The sequence shown here is derived from an EMBL/GenBank/DDBJ whole genome shotgun (WGS) entry which is preliminary data.</text>
</comment>
<name>A0A1F6P946_9BACT</name>
<dbReference type="Proteomes" id="UP000176634">
    <property type="component" value="Unassembled WGS sequence"/>
</dbReference>
<protein>
    <submittedName>
        <fullName evidence="1">Uncharacterized protein</fullName>
    </submittedName>
</protein>
<evidence type="ECO:0000313" key="1">
    <source>
        <dbReference type="EMBL" id="OGH92560.1"/>
    </source>
</evidence>
<reference evidence="1 2" key="1">
    <citation type="journal article" date="2016" name="Nat. Commun.">
        <title>Thousands of microbial genomes shed light on interconnected biogeochemical processes in an aquifer system.</title>
        <authorList>
            <person name="Anantharaman K."/>
            <person name="Brown C.T."/>
            <person name="Hug L.A."/>
            <person name="Sharon I."/>
            <person name="Castelle C.J."/>
            <person name="Probst A.J."/>
            <person name="Thomas B.C."/>
            <person name="Singh A."/>
            <person name="Wilkins M.J."/>
            <person name="Karaoz U."/>
            <person name="Brodie E.L."/>
            <person name="Williams K.H."/>
            <person name="Hubbard S.S."/>
            <person name="Banfield J.F."/>
        </authorList>
    </citation>
    <scope>NUCLEOTIDE SEQUENCE [LARGE SCALE GENOMIC DNA]</scope>
</reference>
<organism evidence="1 2">
    <name type="scientific">Candidatus Magasanikbacteria bacterium RIFOXYD1_FULL_40_23</name>
    <dbReference type="NCBI Taxonomy" id="1798705"/>
    <lineage>
        <taxon>Bacteria</taxon>
        <taxon>Candidatus Magasanikiibacteriota</taxon>
    </lineage>
</organism>
<proteinExistence type="predicted"/>
<sequence>METWSVSRVFASTRVVGLFLPGQIFSVKDKFVVGCGPSTPIRFNWVVDRFLWYFGMVPYLVEHGVVLLECHVLAKEFTSTKDMFKAVGGPGDQDAFVTVPEVYALLLGHAEDRENCALSSNHGNIFFLQGTHESSWILNLTWCENSGWIVTFCESLIPHNWLKNQRVFSRHKFKPAV</sequence>
<gene>
    <name evidence="1" type="ORF">A2563_02685</name>
</gene>
<dbReference type="EMBL" id="MFRA01000005">
    <property type="protein sequence ID" value="OGH92560.1"/>
    <property type="molecule type" value="Genomic_DNA"/>
</dbReference>
<dbReference type="AlphaFoldDB" id="A0A1F6P946"/>